<evidence type="ECO:0000313" key="1">
    <source>
        <dbReference type="EMBL" id="GME74556.1"/>
    </source>
</evidence>
<evidence type="ECO:0000313" key="2">
    <source>
        <dbReference type="Proteomes" id="UP001165064"/>
    </source>
</evidence>
<proteinExistence type="predicted"/>
<dbReference type="Proteomes" id="UP001165064">
    <property type="component" value="Unassembled WGS sequence"/>
</dbReference>
<keyword evidence="2" id="KW-1185">Reference proteome</keyword>
<organism evidence="1 2">
    <name type="scientific">Ambrosiozyma monospora</name>
    <name type="common">Yeast</name>
    <name type="synonym">Endomycopsis monosporus</name>
    <dbReference type="NCBI Taxonomy" id="43982"/>
    <lineage>
        <taxon>Eukaryota</taxon>
        <taxon>Fungi</taxon>
        <taxon>Dikarya</taxon>
        <taxon>Ascomycota</taxon>
        <taxon>Saccharomycotina</taxon>
        <taxon>Pichiomycetes</taxon>
        <taxon>Pichiales</taxon>
        <taxon>Pichiaceae</taxon>
        <taxon>Ambrosiozyma</taxon>
    </lineage>
</organism>
<gene>
    <name evidence="1" type="ORF">Amon02_000180700</name>
</gene>
<comment type="caution">
    <text evidence="1">The sequence shown here is derived from an EMBL/GenBank/DDBJ whole genome shotgun (WGS) entry which is preliminary data.</text>
</comment>
<accession>A0ACB5SWB1</accession>
<sequence length="344" mass="37948">MPDFFRPHTWEPFDFVTENQITSFLFNTQHSTASSLASFILFNVGCALSEDISLSPGFKAVFYKYQLDDSSDFSQSTYYSISYRRAGATGTVSGIVEPTLSISPEEGVVQEGTIWGVDLTVSNYTLELSGFFKPQISGIYTFHLNKIDDGAMVWLGQGAFLCCLPSAIPSNSVNDRIMWVTKPYQDDSLSETVSVYLDEDTYYPMRIVYINIISFSVLDFSIEDPDGTLITDFSDYIWQATDLTALRKSCASTTASLESTSTSTITTTLGWTGSDTTTTTSTTTVTSVKTPYELDVIEVLTPEYTVTTTEPWTGTFTTTTTGITTISDDHGQVRTQLPLLVSLL</sequence>
<reference evidence="1" key="1">
    <citation type="submission" date="2023-04" db="EMBL/GenBank/DDBJ databases">
        <title>Ambrosiozyma monospora NBRC 10751.</title>
        <authorList>
            <person name="Ichikawa N."/>
            <person name="Sato H."/>
            <person name="Tonouchi N."/>
        </authorList>
    </citation>
    <scope>NUCLEOTIDE SEQUENCE</scope>
    <source>
        <strain evidence="1">NBRC 10751</strain>
    </source>
</reference>
<protein>
    <submittedName>
        <fullName evidence="1">Unnamed protein product</fullName>
    </submittedName>
</protein>
<name>A0ACB5SWB1_AMBMO</name>
<dbReference type="EMBL" id="BSXS01000956">
    <property type="protein sequence ID" value="GME74556.1"/>
    <property type="molecule type" value="Genomic_DNA"/>
</dbReference>